<dbReference type="EMBL" id="JAIBSC010000024">
    <property type="protein sequence ID" value="KAH1907828.1"/>
    <property type="molecule type" value="Genomic_DNA"/>
</dbReference>
<gene>
    <name evidence="1" type="ORF">KXV57_003860</name>
</gene>
<organism evidence="1 2">
    <name type="scientific">Aspergillus fumigatus</name>
    <name type="common">Neosartorya fumigata</name>
    <dbReference type="NCBI Taxonomy" id="746128"/>
    <lineage>
        <taxon>Eukaryota</taxon>
        <taxon>Fungi</taxon>
        <taxon>Dikarya</taxon>
        <taxon>Ascomycota</taxon>
        <taxon>Pezizomycotina</taxon>
        <taxon>Eurotiomycetes</taxon>
        <taxon>Eurotiomycetidae</taxon>
        <taxon>Eurotiales</taxon>
        <taxon>Aspergillaceae</taxon>
        <taxon>Aspergillus</taxon>
        <taxon>Aspergillus subgen. Fumigati</taxon>
    </lineage>
</organism>
<sequence length="85" mass="9392">MAGSDNPPNSEEAQIVTDLKSLLAEIDVGGLHYDRNHSLAAMLAQVWASFLDDTWEWGVTPNMGSILRLLSNEYQERFTAAMPPS</sequence>
<accession>A0A9P8NLX1</accession>
<comment type="caution">
    <text evidence="1">The sequence shown here is derived from an EMBL/GenBank/DDBJ whole genome shotgun (WGS) entry which is preliminary data.</text>
</comment>
<name>A0A9P8NLX1_ASPFM</name>
<dbReference type="Proteomes" id="UP000813423">
    <property type="component" value="Unassembled WGS sequence"/>
</dbReference>
<protein>
    <submittedName>
        <fullName evidence="1">Uncharacterized protein</fullName>
    </submittedName>
</protein>
<evidence type="ECO:0000313" key="2">
    <source>
        <dbReference type="Proteomes" id="UP000813423"/>
    </source>
</evidence>
<reference evidence="1" key="1">
    <citation type="submission" date="2021-08" db="EMBL/GenBank/DDBJ databases">
        <title>Global Aspergillus fumigatus from environmental and clinical sources.</title>
        <authorList>
            <person name="Barber A."/>
            <person name="Sae-Ong T."/>
        </authorList>
    </citation>
    <scope>NUCLEOTIDE SEQUENCE</scope>
    <source>
        <strain evidence="1">NRZ-2016-071</strain>
    </source>
</reference>
<evidence type="ECO:0000313" key="1">
    <source>
        <dbReference type="EMBL" id="KAH1907828.1"/>
    </source>
</evidence>
<proteinExistence type="predicted"/>
<dbReference type="AlphaFoldDB" id="A0A9P8NLX1"/>